<dbReference type="EMBL" id="CP058649">
    <property type="protein sequence ID" value="QUI25295.1"/>
    <property type="molecule type" value="Genomic_DNA"/>
</dbReference>
<feature type="transmembrane region" description="Helical" evidence="1">
    <location>
        <begin position="62"/>
        <end position="80"/>
    </location>
</feature>
<keyword evidence="1" id="KW-0812">Transmembrane</keyword>
<keyword evidence="1" id="KW-1133">Transmembrane helix</keyword>
<dbReference type="KEGG" id="vpy:HZI73_24665"/>
<protein>
    <recommendedName>
        <fullName evidence="4">Metal-dependent hydrolase</fullName>
    </recommendedName>
</protein>
<keyword evidence="1" id="KW-0472">Membrane</keyword>
<evidence type="ECO:0008006" key="4">
    <source>
        <dbReference type="Google" id="ProtNLM"/>
    </source>
</evidence>
<gene>
    <name evidence="2" type="ORF">HZI73_24665</name>
</gene>
<feature type="transmembrane region" description="Helical" evidence="1">
    <location>
        <begin position="133"/>
        <end position="154"/>
    </location>
</feature>
<proteinExistence type="predicted"/>
<feature type="transmembrane region" description="Helical" evidence="1">
    <location>
        <begin position="87"/>
        <end position="110"/>
    </location>
</feature>
<sequence length="171" mass="18430">MPGVAHIGVGFAAKKIAKDVPVGYLVLAAEAVDLVFMGLWVAGIEKSPTDTMAGYADFSHSVVSGFILAGVGALLTWLISKNKRTTAIIAGLILSHTLMDIIAAPKLAFFPNDTKMPLFPGSSISLGLGVWKYYWLAQFLEYGILGGGIIMYLLTLKKRRHMNMNPESCPE</sequence>
<evidence type="ECO:0000256" key="1">
    <source>
        <dbReference type="SAM" id="Phobius"/>
    </source>
</evidence>
<accession>A0A8J8MNX5</accession>
<evidence type="ECO:0000313" key="2">
    <source>
        <dbReference type="EMBL" id="QUI25295.1"/>
    </source>
</evidence>
<evidence type="ECO:0000313" key="3">
    <source>
        <dbReference type="Proteomes" id="UP000683246"/>
    </source>
</evidence>
<name>A0A8J8MNX5_9FIRM</name>
<dbReference type="Proteomes" id="UP000683246">
    <property type="component" value="Chromosome"/>
</dbReference>
<keyword evidence="3" id="KW-1185">Reference proteome</keyword>
<dbReference type="RefSeq" id="WP_212695995.1">
    <property type="nucleotide sequence ID" value="NZ_CP058649.1"/>
</dbReference>
<organism evidence="2 3">
    <name type="scientific">Vallitalea pronyensis</name>
    <dbReference type="NCBI Taxonomy" id="1348613"/>
    <lineage>
        <taxon>Bacteria</taxon>
        <taxon>Bacillati</taxon>
        <taxon>Bacillota</taxon>
        <taxon>Clostridia</taxon>
        <taxon>Lachnospirales</taxon>
        <taxon>Vallitaleaceae</taxon>
        <taxon>Vallitalea</taxon>
    </lineage>
</organism>
<feature type="transmembrane region" description="Helical" evidence="1">
    <location>
        <begin position="22"/>
        <end position="42"/>
    </location>
</feature>
<reference evidence="2" key="1">
    <citation type="submission" date="2020-07" db="EMBL/GenBank/DDBJ databases">
        <title>Vallitalea pronyensis genome.</title>
        <authorList>
            <person name="Postec A."/>
        </authorList>
    </citation>
    <scope>NUCLEOTIDE SEQUENCE</scope>
    <source>
        <strain evidence="2">FatNI3</strain>
    </source>
</reference>
<dbReference type="AlphaFoldDB" id="A0A8J8MNX5"/>